<name>A0A2J8A3N2_9CHLO</name>
<dbReference type="Proteomes" id="UP000236333">
    <property type="component" value="Unassembled WGS sequence"/>
</dbReference>
<sequence length="425" mass="43973">MAPLDGASDPTCTHPAPANCTFPTAEPACLRPPSASTASATLAPTPGLLSLPHRLLQVILAIIPGGSPGAQGGAPCACTALCAAWMDGVVGRARSAVASLLAEDGAQALADSLYDRPQLLLPGLTAAPDAGGGVRPWLLRWAAMELAAHGGRPLPKQAARLLTLGVARHDVALVRAVLRWSGPPKDLLAGDELAGHLLVAAGAGGGAAMLRALLDAGVGAQPERNCALARAVRAGDPEAARLLLAAGADATVALRRAVEQDSVEGIRLLARLGVSFAAQGGNLLLRRAARQGSPLVVGALLRGGRWEYETVCCALAAALEANRVQSAGLLRGWLARVEPHHLRAAFRWWSYSWAEAVEGLRDTLPSEAGRAEDVAGLLLVVGYAITSAILFLVFLFLVLLAVLDAWVDHRRRVRVPLGEAPVPGD</sequence>
<dbReference type="InterPro" id="IPR036770">
    <property type="entry name" value="Ankyrin_rpt-contain_sf"/>
</dbReference>
<protein>
    <recommendedName>
        <fullName evidence="4">Ankyrin repeat domain-containing protein</fullName>
    </recommendedName>
</protein>
<dbReference type="SUPFAM" id="SSF48403">
    <property type="entry name" value="Ankyrin repeat"/>
    <property type="match status" value="1"/>
</dbReference>
<comment type="caution">
    <text evidence="2">The sequence shown here is derived from an EMBL/GenBank/DDBJ whole genome shotgun (WGS) entry which is preliminary data.</text>
</comment>
<evidence type="ECO:0000313" key="2">
    <source>
        <dbReference type="EMBL" id="PNH07139.1"/>
    </source>
</evidence>
<proteinExistence type="predicted"/>
<dbReference type="EMBL" id="PGGS01000195">
    <property type="protein sequence ID" value="PNH07139.1"/>
    <property type="molecule type" value="Genomic_DNA"/>
</dbReference>
<evidence type="ECO:0000256" key="1">
    <source>
        <dbReference type="SAM" id="Phobius"/>
    </source>
</evidence>
<dbReference type="AlphaFoldDB" id="A0A2J8A3N2"/>
<accession>A0A2J8A3N2</accession>
<reference evidence="2 3" key="1">
    <citation type="journal article" date="2017" name="Mol. Biol. Evol.">
        <title>The 4-celled Tetrabaena socialis nuclear genome reveals the essential components for genetic control of cell number at the origin of multicellularity in the volvocine lineage.</title>
        <authorList>
            <person name="Featherston J."/>
            <person name="Arakaki Y."/>
            <person name="Hanschen E.R."/>
            <person name="Ferris P.J."/>
            <person name="Michod R.E."/>
            <person name="Olson B.J.S.C."/>
            <person name="Nozaki H."/>
            <person name="Durand P.M."/>
        </authorList>
    </citation>
    <scope>NUCLEOTIDE SEQUENCE [LARGE SCALE GENOMIC DNA]</scope>
    <source>
        <strain evidence="2 3">NIES-571</strain>
    </source>
</reference>
<keyword evidence="1" id="KW-0812">Transmembrane</keyword>
<gene>
    <name evidence="2" type="ORF">TSOC_006436</name>
</gene>
<keyword evidence="1" id="KW-0472">Membrane</keyword>
<organism evidence="2 3">
    <name type="scientific">Tetrabaena socialis</name>
    <dbReference type="NCBI Taxonomy" id="47790"/>
    <lineage>
        <taxon>Eukaryota</taxon>
        <taxon>Viridiplantae</taxon>
        <taxon>Chlorophyta</taxon>
        <taxon>core chlorophytes</taxon>
        <taxon>Chlorophyceae</taxon>
        <taxon>CS clade</taxon>
        <taxon>Chlamydomonadales</taxon>
        <taxon>Tetrabaenaceae</taxon>
        <taxon>Tetrabaena</taxon>
    </lineage>
</organism>
<dbReference type="Gene3D" id="1.25.40.20">
    <property type="entry name" value="Ankyrin repeat-containing domain"/>
    <property type="match status" value="1"/>
</dbReference>
<evidence type="ECO:0000313" key="3">
    <source>
        <dbReference type="Proteomes" id="UP000236333"/>
    </source>
</evidence>
<feature type="transmembrane region" description="Helical" evidence="1">
    <location>
        <begin position="374"/>
        <end position="407"/>
    </location>
</feature>
<evidence type="ECO:0008006" key="4">
    <source>
        <dbReference type="Google" id="ProtNLM"/>
    </source>
</evidence>
<keyword evidence="3" id="KW-1185">Reference proteome</keyword>
<keyword evidence="1" id="KW-1133">Transmembrane helix</keyword>